<keyword evidence="2 9" id="KW-0378">Hydrolase</keyword>
<dbReference type="AlphaFoldDB" id="A0AAD7DPL9"/>
<keyword evidence="3" id="KW-0325">Glycoprotein</keyword>
<keyword evidence="5" id="KW-0961">Cell wall biogenesis/degradation</keyword>
<evidence type="ECO:0000256" key="5">
    <source>
        <dbReference type="ARBA" id="ARBA00023316"/>
    </source>
</evidence>
<dbReference type="PANTHER" id="PTHR31297">
    <property type="entry name" value="GLUCAN ENDO-1,6-BETA-GLUCOSIDASE B"/>
    <property type="match status" value="1"/>
</dbReference>
<sequence>MHSLLLEERRLESLAVAVPVALSASKKATSNSSTSGSSSAFDSSGPTTGTTGSLIKMDDGSTFIYTNNFGWDWAEDPTSPFAMGGKAQSWSKRVGFEHGWLLTEPFVTPALYGKYVDASSIPIVDEWTLSIAMGASLATEMEEHYKTFILRVSPVAGLKWVRIPIGFWAIEAINEEPFLVGTPWTIQWACKYGIRIFMECASGKPERLESFREIGNHQLHDNGVMRIANAQRTLKHLRILTEFASQDQYRDVVYVIGIVNEILWSAIGQVGVQSFYYGAYETIWTATGVGARKAGIVGRLLGRIAFSSRTWPSSTITLDQMAVKPCSWAIATNQSSKAFGSMGLGPRELRSDRRLGFVQRDADRGFKQIGNSTVLGTSSSPLWHYQLGLERGWIPIDSREAIGHCAAVLNSSQIFDGTMPASGLRIQAGPTAIDPAQTPLHAFPPTTLSLSFAGT</sequence>
<reference evidence="9" key="1">
    <citation type="submission" date="2023-03" db="EMBL/GenBank/DDBJ databases">
        <title>Massive genome expansion in bonnet fungi (Mycena s.s.) driven by repeated elements and novel gene families across ecological guilds.</title>
        <authorList>
            <consortium name="Lawrence Berkeley National Laboratory"/>
            <person name="Harder C.B."/>
            <person name="Miyauchi S."/>
            <person name="Viragh M."/>
            <person name="Kuo A."/>
            <person name="Thoen E."/>
            <person name="Andreopoulos B."/>
            <person name="Lu D."/>
            <person name="Skrede I."/>
            <person name="Drula E."/>
            <person name="Henrissat B."/>
            <person name="Morin E."/>
            <person name="Kohler A."/>
            <person name="Barry K."/>
            <person name="LaButti K."/>
            <person name="Morin E."/>
            <person name="Salamov A."/>
            <person name="Lipzen A."/>
            <person name="Mereny Z."/>
            <person name="Hegedus B."/>
            <person name="Baldrian P."/>
            <person name="Stursova M."/>
            <person name="Weitz H."/>
            <person name="Taylor A."/>
            <person name="Grigoriev I.V."/>
            <person name="Nagy L.G."/>
            <person name="Martin F."/>
            <person name="Kauserud H."/>
        </authorList>
    </citation>
    <scope>NUCLEOTIDE SEQUENCE</scope>
    <source>
        <strain evidence="9">CBHHK067</strain>
    </source>
</reference>
<dbReference type="InterPro" id="IPR017853">
    <property type="entry name" value="GH"/>
</dbReference>
<evidence type="ECO:0000313" key="10">
    <source>
        <dbReference type="Proteomes" id="UP001221757"/>
    </source>
</evidence>
<evidence type="ECO:0000256" key="1">
    <source>
        <dbReference type="ARBA" id="ARBA00005641"/>
    </source>
</evidence>
<evidence type="ECO:0000256" key="4">
    <source>
        <dbReference type="ARBA" id="ARBA00023295"/>
    </source>
</evidence>
<dbReference type="PANTHER" id="PTHR31297:SF34">
    <property type="entry name" value="GLUCAN 1,3-BETA-GLUCOSIDASE 2"/>
    <property type="match status" value="1"/>
</dbReference>
<dbReference type="Gene3D" id="3.20.20.80">
    <property type="entry name" value="Glycosidases"/>
    <property type="match status" value="1"/>
</dbReference>
<dbReference type="GO" id="GO:0004338">
    <property type="term" value="F:glucan exo-1,3-beta-glucosidase activity"/>
    <property type="evidence" value="ECO:0007669"/>
    <property type="project" value="UniProtKB-EC"/>
</dbReference>
<dbReference type="EMBL" id="JARKIE010000033">
    <property type="protein sequence ID" value="KAJ7696686.1"/>
    <property type="molecule type" value="Genomic_DNA"/>
</dbReference>
<gene>
    <name evidence="9" type="ORF">B0H17DRAFT_1197794</name>
</gene>
<evidence type="ECO:0000256" key="3">
    <source>
        <dbReference type="ARBA" id="ARBA00023180"/>
    </source>
</evidence>
<protein>
    <recommendedName>
        <fullName evidence="7">glucan 1,3-beta-glucosidase</fullName>
        <ecNumber evidence="7">3.2.1.58</ecNumber>
    </recommendedName>
</protein>
<organism evidence="9 10">
    <name type="scientific">Mycena rosella</name>
    <name type="common">Pink bonnet</name>
    <name type="synonym">Agaricus rosellus</name>
    <dbReference type="NCBI Taxonomy" id="1033263"/>
    <lineage>
        <taxon>Eukaryota</taxon>
        <taxon>Fungi</taxon>
        <taxon>Dikarya</taxon>
        <taxon>Basidiomycota</taxon>
        <taxon>Agaricomycotina</taxon>
        <taxon>Agaricomycetes</taxon>
        <taxon>Agaricomycetidae</taxon>
        <taxon>Agaricales</taxon>
        <taxon>Marasmiineae</taxon>
        <taxon>Mycenaceae</taxon>
        <taxon>Mycena</taxon>
    </lineage>
</organism>
<feature type="region of interest" description="Disordered" evidence="8">
    <location>
        <begin position="28"/>
        <end position="53"/>
    </location>
</feature>
<dbReference type="InterPro" id="IPR050386">
    <property type="entry name" value="Glycosyl_hydrolase_5"/>
</dbReference>
<dbReference type="GO" id="GO:0005576">
    <property type="term" value="C:extracellular region"/>
    <property type="evidence" value="ECO:0007669"/>
    <property type="project" value="TreeGrafter"/>
</dbReference>
<dbReference type="Proteomes" id="UP001221757">
    <property type="component" value="Unassembled WGS sequence"/>
</dbReference>
<keyword evidence="10" id="KW-1185">Reference proteome</keyword>
<evidence type="ECO:0000313" key="9">
    <source>
        <dbReference type="EMBL" id="KAJ7696686.1"/>
    </source>
</evidence>
<comment type="catalytic activity">
    <reaction evidence="6">
        <text>Successive hydrolysis of beta-D-glucose units from the non-reducing ends of (1-&gt;3)-beta-D-glucans, releasing alpha-glucose.</text>
        <dbReference type="EC" id="3.2.1.58"/>
    </reaction>
</comment>
<dbReference type="GO" id="GO:0071555">
    <property type="term" value="P:cell wall organization"/>
    <property type="evidence" value="ECO:0007669"/>
    <property type="project" value="UniProtKB-KW"/>
</dbReference>
<comment type="similarity">
    <text evidence="1">Belongs to the glycosyl hydrolase 5 (cellulase A) family.</text>
</comment>
<dbReference type="EC" id="3.2.1.58" evidence="7"/>
<dbReference type="SUPFAM" id="SSF51445">
    <property type="entry name" value="(Trans)glycosidases"/>
    <property type="match status" value="1"/>
</dbReference>
<name>A0AAD7DPL9_MYCRO</name>
<evidence type="ECO:0000256" key="8">
    <source>
        <dbReference type="SAM" id="MobiDB-lite"/>
    </source>
</evidence>
<evidence type="ECO:0000256" key="7">
    <source>
        <dbReference type="ARBA" id="ARBA00038929"/>
    </source>
</evidence>
<evidence type="ECO:0000256" key="2">
    <source>
        <dbReference type="ARBA" id="ARBA00022801"/>
    </source>
</evidence>
<proteinExistence type="inferred from homology"/>
<evidence type="ECO:0000256" key="6">
    <source>
        <dbReference type="ARBA" id="ARBA00036824"/>
    </source>
</evidence>
<keyword evidence="4" id="KW-0326">Glycosidase</keyword>
<comment type="caution">
    <text evidence="9">The sequence shown here is derived from an EMBL/GenBank/DDBJ whole genome shotgun (WGS) entry which is preliminary data.</text>
</comment>
<dbReference type="GO" id="GO:0009986">
    <property type="term" value="C:cell surface"/>
    <property type="evidence" value="ECO:0007669"/>
    <property type="project" value="TreeGrafter"/>
</dbReference>
<dbReference type="GO" id="GO:0009251">
    <property type="term" value="P:glucan catabolic process"/>
    <property type="evidence" value="ECO:0007669"/>
    <property type="project" value="TreeGrafter"/>
</dbReference>
<accession>A0AAD7DPL9</accession>